<evidence type="ECO:0000313" key="3">
    <source>
        <dbReference type="Proteomes" id="UP000295468"/>
    </source>
</evidence>
<organism evidence="2 3">
    <name type="scientific">Zeaxanthinibacter enoshimensis</name>
    <dbReference type="NCBI Taxonomy" id="392009"/>
    <lineage>
        <taxon>Bacteria</taxon>
        <taxon>Pseudomonadati</taxon>
        <taxon>Bacteroidota</taxon>
        <taxon>Flavobacteriia</taxon>
        <taxon>Flavobacteriales</taxon>
        <taxon>Flavobacteriaceae</taxon>
        <taxon>Zeaxanthinibacter</taxon>
    </lineage>
</organism>
<reference evidence="2 3" key="1">
    <citation type="submission" date="2019-03" db="EMBL/GenBank/DDBJ databases">
        <title>Genomic Encyclopedia of Archaeal and Bacterial Type Strains, Phase II (KMG-II): from individual species to whole genera.</title>
        <authorList>
            <person name="Goeker M."/>
        </authorList>
    </citation>
    <scope>NUCLEOTIDE SEQUENCE [LARGE SCALE GENOMIC DNA]</scope>
    <source>
        <strain evidence="2 3">DSM 18435</strain>
    </source>
</reference>
<keyword evidence="1" id="KW-1133">Transmembrane helix</keyword>
<evidence type="ECO:0000256" key="1">
    <source>
        <dbReference type="SAM" id="Phobius"/>
    </source>
</evidence>
<keyword evidence="3" id="KW-1185">Reference proteome</keyword>
<dbReference type="PROSITE" id="PS51257">
    <property type="entry name" value="PROKAR_LIPOPROTEIN"/>
    <property type="match status" value="1"/>
</dbReference>
<dbReference type="RefSeq" id="WP_166636717.1">
    <property type="nucleotide sequence ID" value="NZ_SNYI01000003.1"/>
</dbReference>
<proteinExistence type="predicted"/>
<sequence>MKIKGIINFLLIAAGACLLASGNSLLKNEYAMSIGIILLMLGIYRASRGWNSERPEEG</sequence>
<comment type="caution">
    <text evidence="2">The sequence shown here is derived from an EMBL/GenBank/DDBJ whole genome shotgun (WGS) entry which is preliminary data.</text>
</comment>
<gene>
    <name evidence="2" type="ORF">CLV82_2749</name>
</gene>
<evidence type="ECO:0000313" key="2">
    <source>
        <dbReference type="EMBL" id="TDQ29294.1"/>
    </source>
</evidence>
<feature type="transmembrane region" description="Helical" evidence="1">
    <location>
        <begin position="30"/>
        <end position="47"/>
    </location>
</feature>
<protein>
    <submittedName>
        <fullName evidence="2">Uncharacterized protein</fullName>
    </submittedName>
</protein>
<accession>A0A4V3D3E6</accession>
<dbReference type="EMBL" id="SNYI01000003">
    <property type="protein sequence ID" value="TDQ29294.1"/>
    <property type="molecule type" value="Genomic_DNA"/>
</dbReference>
<keyword evidence="1" id="KW-0812">Transmembrane</keyword>
<dbReference type="AlphaFoldDB" id="A0A4V3D3E6"/>
<name>A0A4V3D3E6_9FLAO</name>
<keyword evidence="1" id="KW-0472">Membrane</keyword>
<dbReference type="Proteomes" id="UP000295468">
    <property type="component" value="Unassembled WGS sequence"/>
</dbReference>